<proteinExistence type="predicted"/>
<evidence type="ECO:0000313" key="3">
    <source>
        <dbReference type="Proteomes" id="UP000011508"/>
    </source>
</evidence>
<gene>
    <name evidence="2" type="ORF">C441_06479</name>
</gene>
<organism evidence="2 3">
    <name type="scientific">Haloferax sulfurifontis ATCC BAA-897</name>
    <dbReference type="NCBI Taxonomy" id="662480"/>
    <lineage>
        <taxon>Archaea</taxon>
        <taxon>Methanobacteriati</taxon>
        <taxon>Methanobacteriota</taxon>
        <taxon>Stenosarchaea group</taxon>
        <taxon>Halobacteria</taxon>
        <taxon>Halobacteriales</taxon>
        <taxon>Haloferacaceae</taxon>
        <taxon>Haloferax</taxon>
    </lineage>
</organism>
<dbReference type="Proteomes" id="UP000011508">
    <property type="component" value="Unassembled WGS sequence"/>
</dbReference>
<name>M0IJJ9_9EURY</name>
<protein>
    <submittedName>
        <fullName evidence="2">Uncharacterized protein</fullName>
    </submittedName>
</protein>
<dbReference type="PATRIC" id="fig|662480.6.peg.1275"/>
<evidence type="ECO:0000256" key="1">
    <source>
        <dbReference type="SAM" id="MobiDB-lite"/>
    </source>
</evidence>
<evidence type="ECO:0000313" key="2">
    <source>
        <dbReference type="EMBL" id="ELZ96003.1"/>
    </source>
</evidence>
<feature type="region of interest" description="Disordered" evidence="1">
    <location>
        <begin position="1"/>
        <end position="38"/>
    </location>
</feature>
<comment type="caution">
    <text evidence="2">The sequence shown here is derived from an EMBL/GenBank/DDBJ whole genome shotgun (WGS) entry which is preliminary data.</text>
</comment>
<dbReference type="AlphaFoldDB" id="M0IJJ9"/>
<dbReference type="EMBL" id="AOLM01000010">
    <property type="protein sequence ID" value="ELZ96003.1"/>
    <property type="molecule type" value="Genomic_DNA"/>
</dbReference>
<keyword evidence="3" id="KW-1185">Reference proteome</keyword>
<accession>M0IJJ9</accession>
<sequence>MAAKQPRLGLQHPTVVPTNFTPADEADKDAEDATDDDA</sequence>
<feature type="compositionally biased region" description="Acidic residues" evidence="1">
    <location>
        <begin position="24"/>
        <end position="38"/>
    </location>
</feature>
<reference evidence="2 3" key="1">
    <citation type="journal article" date="2014" name="PLoS Genet.">
        <title>Phylogenetically driven sequencing of extremely halophilic archaea reveals strategies for static and dynamic osmo-response.</title>
        <authorList>
            <person name="Becker E.A."/>
            <person name="Seitzer P.M."/>
            <person name="Tritt A."/>
            <person name="Larsen D."/>
            <person name="Krusor M."/>
            <person name="Yao A.I."/>
            <person name="Wu D."/>
            <person name="Madern D."/>
            <person name="Eisen J.A."/>
            <person name="Darling A.E."/>
            <person name="Facciotti M.T."/>
        </authorList>
    </citation>
    <scope>NUCLEOTIDE SEQUENCE [LARGE SCALE GENOMIC DNA]</scope>
    <source>
        <strain evidence="2 3">ATCC BAA-897</strain>
    </source>
</reference>